<dbReference type="GO" id="GO:0016020">
    <property type="term" value="C:membrane"/>
    <property type="evidence" value="ECO:0007669"/>
    <property type="project" value="UniProtKB-SubCell"/>
</dbReference>
<feature type="domain" description="TonB C-terminal" evidence="6">
    <location>
        <begin position="57"/>
        <end position="141"/>
    </location>
</feature>
<comment type="caution">
    <text evidence="7">The sequence shown here is derived from an EMBL/GenBank/DDBJ whole genome shotgun (WGS) entry which is preliminary data.</text>
</comment>
<evidence type="ECO:0000256" key="3">
    <source>
        <dbReference type="ARBA" id="ARBA00022989"/>
    </source>
</evidence>
<dbReference type="EMBL" id="JAHTGR010000010">
    <property type="protein sequence ID" value="MBV6323036.1"/>
    <property type="molecule type" value="Genomic_DNA"/>
</dbReference>
<dbReference type="AlphaFoldDB" id="A0AA41L0L7"/>
<dbReference type="PROSITE" id="PS52015">
    <property type="entry name" value="TONB_CTD"/>
    <property type="match status" value="1"/>
</dbReference>
<evidence type="ECO:0000313" key="8">
    <source>
        <dbReference type="EMBL" id="MCP2010178.1"/>
    </source>
</evidence>
<dbReference type="InterPro" id="IPR037682">
    <property type="entry name" value="TonB_C"/>
</dbReference>
<dbReference type="Proteomes" id="UP001155901">
    <property type="component" value="Unassembled WGS sequence"/>
</dbReference>
<reference evidence="7" key="1">
    <citation type="submission" date="2021-07" db="EMBL/GenBank/DDBJ databases">
        <title>Characterization of violacein-producing bacteria and related species.</title>
        <authorList>
            <person name="Wilson H.S."/>
            <person name="De Leon M.E."/>
        </authorList>
    </citation>
    <scope>NUCLEOTIDE SEQUENCE</scope>
    <source>
        <strain evidence="7">HSC-15S17</strain>
    </source>
</reference>
<evidence type="ECO:0000313" key="9">
    <source>
        <dbReference type="Proteomes" id="UP001155901"/>
    </source>
</evidence>
<feature type="signal peptide" evidence="5">
    <location>
        <begin position="1"/>
        <end position="37"/>
    </location>
</feature>
<evidence type="ECO:0000256" key="1">
    <source>
        <dbReference type="ARBA" id="ARBA00004167"/>
    </source>
</evidence>
<dbReference type="RefSeq" id="WP_217943752.1">
    <property type="nucleotide sequence ID" value="NZ_JAHTGR010000010.1"/>
</dbReference>
<evidence type="ECO:0000259" key="6">
    <source>
        <dbReference type="PROSITE" id="PS52015"/>
    </source>
</evidence>
<dbReference type="GO" id="GO:0055085">
    <property type="term" value="P:transmembrane transport"/>
    <property type="evidence" value="ECO:0007669"/>
    <property type="project" value="InterPro"/>
</dbReference>
<dbReference type="Pfam" id="PF03544">
    <property type="entry name" value="TonB_C"/>
    <property type="match status" value="1"/>
</dbReference>
<evidence type="ECO:0000256" key="2">
    <source>
        <dbReference type="ARBA" id="ARBA00022692"/>
    </source>
</evidence>
<keyword evidence="3" id="KW-1133">Transmembrane helix</keyword>
<dbReference type="Proteomes" id="UP001162889">
    <property type="component" value="Unassembled WGS sequence"/>
</dbReference>
<keyword evidence="4" id="KW-0472">Membrane</keyword>
<organism evidence="7 9">
    <name type="scientific">Duganella violaceipulchra</name>
    <dbReference type="NCBI Taxonomy" id="2849652"/>
    <lineage>
        <taxon>Bacteria</taxon>
        <taxon>Pseudomonadati</taxon>
        <taxon>Pseudomonadota</taxon>
        <taxon>Betaproteobacteria</taxon>
        <taxon>Burkholderiales</taxon>
        <taxon>Oxalobacteraceae</taxon>
        <taxon>Telluria group</taxon>
        <taxon>Duganella</taxon>
    </lineage>
</organism>
<evidence type="ECO:0000313" key="10">
    <source>
        <dbReference type="Proteomes" id="UP001162889"/>
    </source>
</evidence>
<name>A0AA41L0L7_9BURK</name>
<keyword evidence="5" id="KW-0732">Signal</keyword>
<keyword evidence="10" id="KW-1185">Reference proteome</keyword>
<evidence type="ECO:0000313" key="7">
    <source>
        <dbReference type="EMBL" id="MBV6323036.1"/>
    </source>
</evidence>
<keyword evidence="2" id="KW-0812">Transmembrane</keyword>
<gene>
    <name evidence="7" type="ORF">KVP70_19065</name>
    <name evidence="8" type="ORF">L1274_003910</name>
</gene>
<dbReference type="NCBIfam" id="TIGR01352">
    <property type="entry name" value="tonB_Cterm"/>
    <property type="match status" value="1"/>
</dbReference>
<dbReference type="EMBL" id="JALJZU010000007">
    <property type="protein sequence ID" value="MCP2010178.1"/>
    <property type="molecule type" value="Genomic_DNA"/>
</dbReference>
<feature type="chain" id="PRO_5041434487" evidence="5">
    <location>
        <begin position="38"/>
        <end position="141"/>
    </location>
</feature>
<protein>
    <submittedName>
        <fullName evidence="7">Energy transducer TonB</fullName>
    </submittedName>
    <submittedName>
        <fullName evidence="8">TonB family protein</fullName>
    </submittedName>
</protein>
<reference evidence="8" key="2">
    <citation type="submission" date="2022-03" db="EMBL/GenBank/DDBJ databases">
        <title>Genome Encyclopedia of Bacteria and Archaea VI: Functional Genomics of Type Strains.</title>
        <authorList>
            <person name="Whitman W."/>
        </authorList>
    </citation>
    <scope>NUCLEOTIDE SEQUENCE</scope>
    <source>
        <strain evidence="8">HSC-15S17</strain>
    </source>
</reference>
<comment type="subcellular location">
    <subcellularLocation>
        <location evidence="1">Membrane</location>
        <topology evidence="1">Single-pass membrane protein</topology>
    </subcellularLocation>
</comment>
<evidence type="ECO:0000256" key="5">
    <source>
        <dbReference type="SAM" id="SignalP"/>
    </source>
</evidence>
<dbReference type="InterPro" id="IPR006260">
    <property type="entry name" value="TonB/TolA_C"/>
</dbReference>
<sequence length="141" mass="15320">MLSSRILPHWIGSLKRKPSMRRVLMAALIACCALARAQTPDSSFGSDPDKAPTLEKTEQCAHEIERSAMPTWPKEALRSGAVGWVVVRFDLDGNGHGQNIGVEASAPAKVFDAVAISAVKRTAFKPEAVRQGCKLVFVYSR</sequence>
<evidence type="ECO:0000256" key="4">
    <source>
        <dbReference type="ARBA" id="ARBA00023136"/>
    </source>
</evidence>
<accession>A0AA41L0L7</accession>
<proteinExistence type="predicted"/>